<name>A0A125QSN0_9BACI</name>
<dbReference type="InterPro" id="IPR023090">
    <property type="entry name" value="UPF0702_alpha/beta_dom_sf"/>
</dbReference>
<accession>A0A125QSN0</accession>
<dbReference type="InterPro" id="IPR007353">
    <property type="entry name" value="DUF421"/>
</dbReference>
<protein>
    <recommendedName>
        <fullName evidence="8">YetF C-terminal domain-containing protein</fullName>
    </recommendedName>
</protein>
<dbReference type="Proteomes" id="UP000064189">
    <property type="component" value="Unassembled WGS sequence"/>
</dbReference>
<dbReference type="Pfam" id="PF04239">
    <property type="entry name" value="DUF421"/>
    <property type="match status" value="1"/>
</dbReference>
<dbReference type="PANTHER" id="PTHR34582">
    <property type="entry name" value="UPF0702 TRANSMEMBRANE PROTEIN YCAP"/>
    <property type="match status" value="1"/>
</dbReference>
<proteinExistence type="inferred from homology"/>
<evidence type="ECO:0000313" key="9">
    <source>
        <dbReference type="EMBL" id="KWW22231.1"/>
    </source>
</evidence>
<evidence type="ECO:0000259" key="8">
    <source>
        <dbReference type="Pfam" id="PF04239"/>
    </source>
</evidence>
<evidence type="ECO:0000256" key="3">
    <source>
        <dbReference type="ARBA" id="ARBA00022475"/>
    </source>
</evidence>
<feature type="transmembrane region" description="Helical" evidence="7">
    <location>
        <begin position="59"/>
        <end position="81"/>
    </location>
</feature>
<feature type="domain" description="YetF C-terminal" evidence="8">
    <location>
        <begin position="82"/>
        <end position="213"/>
    </location>
</feature>
<gene>
    <name evidence="9" type="ORF">AS888_13230</name>
</gene>
<dbReference type="Gene3D" id="3.30.240.20">
    <property type="entry name" value="bsu07140 like domains"/>
    <property type="match status" value="2"/>
</dbReference>
<comment type="caution">
    <text evidence="9">The sequence shown here is derived from an EMBL/GenBank/DDBJ whole genome shotgun (WGS) entry which is preliminary data.</text>
</comment>
<comment type="subcellular location">
    <subcellularLocation>
        <location evidence="1">Cell membrane</location>
        <topology evidence="1">Multi-pass membrane protein</topology>
    </subcellularLocation>
</comment>
<evidence type="ECO:0000313" key="10">
    <source>
        <dbReference type="Proteomes" id="UP000064189"/>
    </source>
</evidence>
<dbReference type="AlphaFoldDB" id="A0A125QSN0"/>
<evidence type="ECO:0000256" key="1">
    <source>
        <dbReference type="ARBA" id="ARBA00004651"/>
    </source>
</evidence>
<dbReference type="Pfam" id="PF07870">
    <property type="entry name" value="DUF1657"/>
    <property type="match status" value="1"/>
</dbReference>
<evidence type="ECO:0000256" key="5">
    <source>
        <dbReference type="ARBA" id="ARBA00022989"/>
    </source>
</evidence>
<keyword evidence="3" id="KW-1003">Cell membrane</keyword>
<organism evidence="9 10">
    <name type="scientific">Peribacillus simplex</name>
    <dbReference type="NCBI Taxonomy" id="1478"/>
    <lineage>
        <taxon>Bacteria</taxon>
        <taxon>Bacillati</taxon>
        <taxon>Bacillota</taxon>
        <taxon>Bacilli</taxon>
        <taxon>Bacillales</taxon>
        <taxon>Bacillaceae</taxon>
        <taxon>Peribacillus</taxon>
    </lineage>
</organism>
<sequence>MPNWLEIVMRSLFFLIVLFLITKVLGKKQLSQLSFFEYVTGITIGNVGAELATKVEGNIIHGVLSILVFALAPFLAGSISLKSKTFRDLVEGKASVFIKDGKVMEDNLKKEKYTIDELLALLRKKDVFDVSEVEFALLEANGDFSVMLKKQNQPLTPKDLNIPVAAVKEPQTVVMDGLILDEPLSTIGLNRNWLHTEIDKLGVTLENVFLAQANSNGELTVDLFDDKLKIPSPQEKPLLLATLKKCQADLELFALGTESKEAKEMYSKNSVKLQKAIDDVAYILKN</sequence>
<evidence type="ECO:0000256" key="7">
    <source>
        <dbReference type="SAM" id="Phobius"/>
    </source>
</evidence>
<keyword evidence="5 7" id="KW-1133">Transmembrane helix</keyword>
<dbReference type="PANTHER" id="PTHR34582:SF7">
    <property type="entry name" value="UPF0702 TRANSMEMBRANE PROTEIN YDFS"/>
    <property type="match status" value="1"/>
</dbReference>
<keyword evidence="4 7" id="KW-0812">Transmembrane</keyword>
<reference evidence="9 10" key="1">
    <citation type="submission" date="2015-11" db="EMBL/GenBank/DDBJ databases">
        <title>Genome Sequence of Bacillus simplex strain VanAntwerpen2.</title>
        <authorList>
            <person name="Couger M.B."/>
        </authorList>
    </citation>
    <scope>NUCLEOTIDE SEQUENCE [LARGE SCALE GENOMIC DNA]</scope>
    <source>
        <strain evidence="9 10">VanAntwerpen02</strain>
    </source>
</reference>
<dbReference type="EMBL" id="LNNH01000007">
    <property type="protein sequence ID" value="KWW22231.1"/>
    <property type="molecule type" value="Genomic_DNA"/>
</dbReference>
<comment type="similarity">
    <text evidence="2">Belongs to the UPF0702 family.</text>
</comment>
<keyword evidence="6 7" id="KW-0472">Membrane</keyword>
<dbReference type="InterPro" id="IPR012452">
    <property type="entry name" value="DUF1657"/>
</dbReference>
<dbReference type="RefSeq" id="WP_061140540.1">
    <property type="nucleotide sequence ID" value="NZ_LNNH01000007.1"/>
</dbReference>
<evidence type="ECO:0000256" key="2">
    <source>
        <dbReference type="ARBA" id="ARBA00006448"/>
    </source>
</evidence>
<evidence type="ECO:0000256" key="4">
    <source>
        <dbReference type="ARBA" id="ARBA00022692"/>
    </source>
</evidence>
<keyword evidence="10" id="KW-1185">Reference proteome</keyword>
<dbReference type="GO" id="GO:0005886">
    <property type="term" value="C:plasma membrane"/>
    <property type="evidence" value="ECO:0007669"/>
    <property type="project" value="UniProtKB-SubCell"/>
</dbReference>
<evidence type="ECO:0000256" key="6">
    <source>
        <dbReference type="ARBA" id="ARBA00023136"/>
    </source>
</evidence>